<dbReference type="Proteomes" id="UP000218231">
    <property type="component" value="Unassembled WGS sequence"/>
</dbReference>
<keyword evidence="2" id="KW-1185">Reference proteome</keyword>
<organism evidence="1 2">
    <name type="scientific">Diploscapter pachys</name>
    <dbReference type="NCBI Taxonomy" id="2018661"/>
    <lineage>
        <taxon>Eukaryota</taxon>
        <taxon>Metazoa</taxon>
        <taxon>Ecdysozoa</taxon>
        <taxon>Nematoda</taxon>
        <taxon>Chromadorea</taxon>
        <taxon>Rhabditida</taxon>
        <taxon>Rhabditina</taxon>
        <taxon>Rhabditomorpha</taxon>
        <taxon>Rhabditoidea</taxon>
        <taxon>Rhabditidae</taxon>
        <taxon>Diploscapter</taxon>
    </lineage>
</organism>
<proteinExistence type="predicted"/>
<dbReference type="AlphaFoldDB" id="A0A2A2M4S2"/>
<dbReference type="EMBL" id="LIAE01005601">
    <property type="protein sequence ID" value="PAV93217.1"/>
    <property type="molecule type" value="Genomic_DNA"/>
</dbReference>
<comment type="caution">
    <text evidence="1">The sequence shown here is derived from an EMBL/GenBank/DDBJ whole genome shotgun (WGS) entry which is preliminary data.</text>
</comment>
<gene>
    <name evidence="1" type="ORF">WR25_22854</name>
</gene>
<name>A0A2A2M4S2_9BILA</name>
<accession>A0A2A2M4S2</accession>
<reference evidence="1 2" key="1">
    <citation type="journal article" date="2017" name="Curr. Biol.">
        <title>Genome architecture and evolution of a unichromosomal asexual nematode.</title>
        <authorList>
            <person name="Fradin H."/>
            <person name="Zegar C."/>
            <person name="Gutwein M."/>
            <person name="Lucas J."/>
            <person name="Kovtun M."/>
            <person name="Corcoran D."/>
            <person name="Baugh L.R."/>
            <person name="Kiontke K."/>
            <person name="Gunsalus K."/>
            <person name="Fitch D.H."/>
            <person name="Piano F."/>
        </authorList>
    </citation>
    <scope>NUCLEOTIDE SEQUENCE [LARGE SCALE GENOMIC DNA]</scope>
    <source>
        <strain evidence="1">PF1309</strain>
    </source>
</reference>
<protein>
    <submittedName>
        <fullName evidence="1">Uncharacterized protein</fullName>
    </submittedName>
</protein>
<evidence type="ECO:0000313" key="1">
    <source>
        <dbReference type="EMBL" id="PAV93217.1"/>
    </source>
</evidence>
<evidence type="ECO:0000313" key="2">
    <source>
        <dbReference type="Proteomes" id="UP000218231"/>
    </source>
</evidence>
<sequence>MGVDQLMVDRRGIGQQSQPAERIDPLVHLQHAGRDALPGHAMEAIAAGDVIALDPVLATVLVERQVRPRPLDVMGLDIVGRIDDRRPTQLASLHQVAGDLGLAVDHHRLASGQCLEVKTLAMTTDQQLDPFMDQPFAIHALGHAGFAQQLDRALFEHAGTDAPQHIVRGLALDDQRIDAGVVQQLAEQQAGRAGADDCNLSLHCCCLTMTMPALHWQRPRICC</sequence>